<keyword evidence="3" id="KW-0813">Transport</keyword>
<sequence>MGNRRYLATLLTLAALLTGLFFLHLATGFHYFTKAHLIGVLLGGGTPEEVLTVFDFRMVRSILAVLIGMGLAVSGAVFQTISKNELASPSLLGVNAGAALGVMLLIYGTPQATGLGIWEQPLAAVIGGGLAAGLVFFLSHQRGRMTSTYKLVLNGIAVTAGLHALQILLIVGLDPTRFQQINTWLIGSIFGNSWTHVDILFLVVLLITFFFLASHETLDLLALREENALGLGIRVNRTRFLFLMAAVVLASSCVAVGGSIGFIGLICPHIARRLVGVAHKRYLPVTALLGGVLLVAADYTARVIIAPDEMLVGLIVSLIGAPYFLYILVRSRG</sequence>
<dbReference type="GO" id="GO:0022857">
    <property type="term" value="F:transmembrane transporter activity"/>
    <property type="evidence" value="ECO:0007669"/>
    <property type="project" value="InterPro"/>
</dbReference>
<dbReference type="OrthoDB" id="9792889at2"/>
<feature type="transmembrane region" description="Helical" evidence="8">
    <location>
        <begin position="240"/>
        <end position="262"/>
    </location>
</feature>
<dbReference type="SUPFAM" id="SSF81345">
    <property type="entry name" value="ABC transporter involved in vitamin B12 uptake, BtuC"/>
    <property type="match status" value="1"/>
</dbReference>
<feature type="transmembrane region" description="Helical" evidence="8">
    <location>
        <begin position="193"/>
        <end position="214"/>
    </location>
</feature>
<feature type="transmembrane region" description="Helical" evidence="8">
    <location>
        <begin position="121"/>
        <end position="139"/>
    </location>
</feature>
<feature type="transmembrane region" description="Helical" evidence="8">
    <location>
        <begin position="282"/>
        <end position="299"/>
    </location>
</feature>
<dbReference type="Gene3D" id="1.10.3470.10">
    <property type="entry name" value="ABC transporter involved in vitamin B12 uptake, BtuC"/>
    <property type="match status" value="1"/>
</dbReference>
<evidence type="ECO:0000313" key="9">
    <source>
        <dbReference type="EMBL" id="CUN66172.1"/>
    </source>
</evidence>
<name>A0A173YPU2_9FIRM</name>
<feature type="transmembrane region" description="Helical" evidence="8">
    <location>
        <begin position="58"/>
        <end position="78"/>
    </location>
</feature>
<dbReference type="GO" id="GO:0033214">
    <property type="term" value="P:siderophore-iron import into cell"/>
    <property type="evidence" value="ECO:0007669"/>
    <property type="project" value="TreeGrafter"/>
</dbReference>
<keyword evidence="10" id="KW-1185">Reference proteome</keyword>
<evidence type="ECO:0000256" key="4">
    <source>
        <dbReference type="ARBA" id="ARBA00022475"/>
    </source>
</evidence>
<keyword evidence="5 8" id="KW-0812">Transmembrane</keyword>
<dbReference type="PANTHER" id="PTHR30472:SF64">
    <property type="entry name" value="IRON(3+)-HYDROXAMATE IMPORT SYSTEM PERMEASE PROTEIN FHUG"/>
    <property type="match status" value="1"/>
</dbReference>
<evidence type="ECO:0000256" key="5">
    <source>
        <dbReference type="ARBA" id="ARBA00022692"/>
    </source>
</evidence>
<dbReference type="InterPro" id="IPR000522">
    <property type="entry name" value="ABC_transptr_permease_BtuC"/>
</dbReference>
<organism evidence="9 10">
    <name type="scientific">Mitsuokella jalaludinii</name>
    <dbReference type="NCBI Taxonomy" id="187979"/>
    <lineage>
        <taxon>Bacteria</taxon>
        <taxon>Bacillati</taxon>
        <taxon>Bacillota</taxon>
        <taxon>Negativicutes</taxon>
        <taxon>Selenomonadales</taxon>
        <taxon>Selenomonadaceae</taxon>
        <taxon>Mitsuokella</taxon>
    </lineage>
</organism>
<gene>
    <name evidence="9" type="primary">feuC</name>
    <name evidence="9" type="ORF">ERS852385_01030</name>
</gene>
<protein>
    <submittedName>
        <fullName evidence="9">Iron-uptake system permease protein FeuC</fullName>
    </submittedName>
</protein>
<dbReference type="AlphaFoldDB" id="A0A173YPU2"/>
<keyword evidence="7 8" id="KW-0472">Membrane</keyword>
<evidence type="ECO:0000256" key="1">
    <source>
        <dbReference type="ARBA" id="ARBA00004651"/>
    </source>
</evidence>
<dbReference type="EMBL" id="CYYU01000005">
    <property type="protein sequence ID" value="CUN66172.1"/>
    <property type="molecule type" value="Genomic_DNA"/>
</dbReference>
<evidence type="ECO:0000313" key="10">
    <source>
        <dbReference type="Proteomes" id="UP000095546"/>
    </source>
</evidence>
<reference evidence="9 10" key="1">
    <citation type="submission" date="2015-09" db="EMBL/GenBank/DDBJ databases">
        <authorList>
            <consortium name="Pathogen Informatics"/>
        </authorList>
    </citation>
    <scope>NUCLEOTIDE SEQUENCE [LARGE SCALE GENOMIC DNA]</scope>
    <source>
        <strain evidence="9 10">2789STDY5608828</strain>
    </source>
</reference>
<dbReference type="RefSeq" id="WP_036375802.1">
    <property type="nucleotide sequence ID" value="NZ_CABIWZ010000005.1"/>
</dbReference>
<evidence type="ECO:0000256" key="6">
    <source>
        <dbReference type="ARBA" id="ARBA00022989"/>
    </source>
</evidence>
<dbReference type="Proteomes" id="UP000095546">
    <property type="component" value="Unassembled WGS sequence"/>
</dbReference>
<evidence type="ECO:0000256" key="7">
    <source>
        <dbReference type="ARBA" id="ARBA00023136"/>
    </source>
</evidence>
<dbReference type="CDD" id="cd06550">
    <property type="entry name" value="TM_ABC_iron-siderophores_like"/>
    <property type="match status" value="1"/>
</dbReference>
<dbReference type="InterPro" id="IPR037294">
    <property type="entry name" value="ABC_BtuC-like"/>
</dbReference>
<dbReference type="GO" id="GO:0005886">
    <property type="term" value="C:plasma membrane"/>
    <property type="evidence" value="ECO:0007669"/>
    <property type="project" value="UniProtKB-SubCell"/>
</dbReference>
<dbReference type="FunFam" id="1.10.3470.10:FF:000001">
    <property type="entry name" value="Vitamin B12 ABC transporter permease BtuC"/>
    <property type="match status" value="1"/>
</dbReference>
<comment type="similarity">
    <text evidence="2">Belongs to the binding-protein-dependent transport system permease family. FecCD subfamily.</text>
</comment>
<accession>A0A173YPU2</accession>
<keyword evidence="6 8" id="KW-1133">Transmembrane helix</keyword>
<evidence type="ECO:0000256" key="2">
    <source>
        <dbReference type="ARBA" id="ARBA00007935"/>
    </source>
</evidence>
<evidence type="ECO:0000256" key="3">
    <source>
        <dbReference type="ARBA" id="ARBA00022448"/>
    </source>
</evidence>
<dbReference type="eggNOG" id="COG0609">
    <property type="taxonomic scope" value="Bacteria"/>
</dbReference>
<feature type="transmembrane region" description="Helical" evidence="8">
    <location>
        <begin position="151"/>
        <end position="173"/>
    </location>
</feature>
<evidence type="ECO:0000256" key="8">
    <source>
        <dbReference type="SAM" id="Phobius"/>
    </source>
</evidence>
<proteinExistence type="inferred from homology"/>
<dbReference type="PANTHER" id="PTHR30472">
    <property type="entry name" value="FERRIC ENTEROBACTIN TRANSPORT SYSTEM PERMEASE PROTEIN"/>
    <property type="match status" value="1"/>
</dbReference>
<comment type="subcellular location">
    <subcellularLocation>
        <location evidence="1">Cell membrane</location>
        <topology evidence="1">Multi-pass membrane protein</topology>
    </subcellularLocation>
</comment>
<dbReference type="Pfam" id="PF01032">
    <property type="entry name" value="FecCD"/>
    <property type="match status" value="1"/>
</dbReference>
<dbReference type="GeneID" id="83710394"/>
<dbReference type="STRING" id="187979.ERS852385_01030"/>
<keyword evidence="4" id="KW-1003">Cell membrane</keyword>
<feature type="transmembrane region" description="Helical" evidence="8">
    <location>
        <begin position="311"/>
        <end position="329"/>
    </location>
</feature>
<feature type="transmembrane region" description="Helical" evidence="8">
    <location>
        <begin position="90"/>
        <end position="109"/>
    </location>
</feature>